<reference evidence="1" key="2">
    <citation type="submission" date="2018-05" db="EMBL/GenBank/DDBJ databases">
        <title>OmerRS3 (Oryza meridionalis Reference Sequence Version 3).</title>
        <authorList>
            <person name="Zhang J."/>
            <person name="Kudrna D."/>
            <person name="Lee S."/>
            <person name="Talag J."/>
            <person name="Welchert J."/>
            <person name="Wing R.A."/>
        </authorList>
    </citation>
    <scope>NUCLEOTIDE SEQUENCE [LARGE SCALE GENOMIC DNA]</scope>
    <source>
        <strain evidence="1">cv. OR44</strain>
    </source>
</reference>
<evidence type="ECO:0000313" key="1">
    <source>
        <dbReference type="EnsemblPlants" id="OMERI03G21000.1"/>
    </source>
</evidence>
<reference evidence="1" key="1">
    <citation type="submission" date="2015-04" db="UniProtKB">
        <authorList>
            <consortium name="EnsemblPlants"/>
        </authorList>
    </citation>
    <scope>IDENTIFICATION</scope>
</reference>
<organism evidence="1">
    <name type="scientific">Oryza meridionalis</name>
    <dbReference type="NCBI Taxonomy" id="40149"/>
    <lineage>
        <taxon>Eukaryota</taxon>
        <taxon>Viridiplantae</taxon>
        <taxon>Streptophyta</taxon>
        <taxon>Embryophyta</taxon>
        <taxon>Tracheophyta</taxon>
        <taxon>Spermatophyta</taxon>
        <taxon>Magnoliopsida</taxon>
        <taxon>Liliopsida</taxon>
        <taxon>Poales</taxon>
        <taxon>Poaceae</taxon>
        <taxon>BOP clade</taxon>
        <taxon>Oryzoideae</taxon>
        <taxon>Oryzeae</taxon>
        <taxon>Oryzinae</taxon>
        <taxon>Oryza</taxon>
    </lineage>
</organism>
<name>A0A0E0D2S2_9ORYZ</name>
<proteinExistence type="predicted"/>
<accession>A0A0E0D2S2</accession>
<keyword evidence="2" id="KW-1185">Reference proteome</keyword>
<protein>
    <submittedName>
        <fullName evidence="1">Uncharacterized protein</fullName>
    </submittedName>
</protein>
<sequence>MPFLLLLLAEPPPPLLLLVLRPWMRETKEFVLDHFPRDLRHVGLLLSKHVHVDLEDGDERIFLSGMQTAANLNIPGKELQLLLKHLHVTTSKLYGSIGSAHLHHLIPIMGGYHEFDQCQASDTTLYGMANLATWNMTNPFRKLFKKLNETERSI</sequence>
<dbReference type="Proteomes" id="UP000008021">
    <property type="component" value="Chromosome 3"/>
</dbReference>
<dbReference type="Gramene" id="OMERI03G21000.1">
    <property type="protein sequence ID" value="OMERI03G21000.1"/>
    <property type="gene ID" value="OMERI03G21000"/>
</dbReference>
<dbReference type="EnsemblPlants" id="OMERI03G21000.1">
    <property type="protein sequence ID" value="OMERI03G21000.1"/>
    <property type="gene ID" value="OMERI03G21000"/>
</dbReference>
<dbReference type="HOGENOM" id="CLU_1707110_0_0_1"/>
<evidence type="ECO:0000313" key="2">
    <source>
        <dbReference type="Proteomes" id="UP000008021"/>
    </source>
</evidence>
<dbReference type="AlphaFoldDB" id="A0A0E0D2S2"/>